<feature type="transmembrane region" description="Helical" evidence="5">
    <location>
        <begin position="342"/>
        <end position="371"/>
    </location>
</feature>
<feature type="transmembrane region" description="Helical" evidence="5">
    <location>
        <begin position="260"/>
        <end position="282"/>
    </location>
</feature>
<keyword evidence="3 5" id="KW-1133">Transmembrane helix</keyword>
<feature type="transmembrane region" description="Helical" evidence="5">
    <location>
        <begin position="41"/>
        <end position="57"/>
    </location>
</feature>
<dbReference type="GO" id="GO:0016020">
    <property type="term" value="C:membrane"/>
    <property type="evidence" value="ECO:0007669"/>
    <property type="project" value="UniProtKB-SubCell"/>
</dbReference>
<evidence type="ECO:0000256" key="4">
    <source>
        <dbReference type="ARBA" id="ARBA00023136"/>
    </source>
</evidence>
<evidence type="ECO:0000313" key="7">
    <source>
        <dbReference type="EMBL" id="AWI26669.1"/>
    </source>
</evidence>
<dbReference type="EMBL" id="CP029187">
    <property type="protein sequence ID" value="AWI26669.1"/>
    <property type="molecule type" value="Genomic_DNA"/>
</dbReference>
<evidence type="ECO:0000256" key="5">
    <source>
        <dbReference type="SAM" id="Phobius"/>
    </source>
</evidence>
<sequence>MTKKINLLANLKSDFASGLVVFLVALPLCLGISLASGAPPLSGIIAGIIGGIVVGSLSTSHLSVSGPAAGLTAIVLVAITDFKAFDIFLAAVMVAGFLQLILGFIKAGTLSNYIPTNVIEGMLAGIGVIIILKQIPHALGYDGDFEGDESFLQFDGKNSFSEIFGIFNHLHLGAILITVISLTILIAWDKVPFLKKIKLVPGALIVVILSIILNEIFLSSGSSLAIAPEHLVKLPVPQSVDDFKNIITMPDFTALGNYKVWITGATIAVVASIETLLCIEAADRMDVQKRYTDTDMELKAQGIGNLLSGLLGGLPMTSVVVRTSANSSAGAKSKMSTIIHGFFLLICVLTIPVLLNKIPFAALAAVLLLVGYKLAKPSTVKHFWEKGKYQFVPFIATLVFVVFTDLLKGVALGLIISIIFVLKGNLKRAYHFHKREYEDGDIIQIDLAQEVSFLNKAAIKSTLNEIPENSKVIINAADTVYIAHDVLDLIREFKAVRAKDENIKVKLKGFKKAYNLENTDEIQNHVSIKHHDDQLEQKGKKAKTELNN</sequence>
<feature type="transmembrane region" description="Helical" evidence="5">
    <location>
        <begin position="117"/>
        <end position="135"/>
    </location>
</feature>
<evidence type="ECO:0000256" key="1">
    <source>
        <dbReference type="ARBA" id="ARBA00004141"/>
    </source>
</evidence>
<dbReference type="PANTHER" id="PTHR11814">
    <property type="entry name" value="SULFATE TRANSPORTER"/>
    <property type="match status" value="1"/>
</dbReference>
<dbReference type="InterPro" id="IPR011547">
    <property type="entry name" value="SLC26A/SulP_dom"/>
</dbReference>
<keyword evidence="4 5" id="KW-0472">Membrane</keyword>
<evidence type="ECO:0000256" key="3">
    <source>
        <dbReference type="ARBA" id="ARBA00022989"/>
    </source>
</evidence>
<feature type="transmembrane region" description="Helical" evidence="5">
    <location>
        <begin position="199"/>
        <end position="218"/>
    </location>
</feature>
<dbReference type="InterPro" id="IPR001902">
    <property type="entry name" value="SLC26A/SulP_fam"/>
</dbReference>
<reference evidence="7 8" key="1">
    <citation type="submission" date="2018-05" db="EMBL/GenBank/DDBJ databases">
        <title>Genome sequencing of Flavobacterium sp. HYN0049.</title>
        <authorList>
            <person name="Yi H."/>
            <person name="Baek C."/>
        </authorList>
    </citation>
    <scope>NUCLEOTIDE SEQUENCE [LARGE SCALE GENOMIC DNA]</scope>
    <source>
        <strain evidence="7 8">HYN0049</strain>
    </source>
</reference>
<dbReference type="OrthoDB" id="9769739at2"/>
<protein>
    <recommendedName>
        <fullName evidence="6">SLC26A/SulP transporter domain-containing protein</fullName>
    </recommendedName>
</protein>
<keyword evidence="2 5" id="KW-0812">Transmembrane</keyword>
<feature type="transmembrane region" description="Helical" evidence="5">
    <location>
        <begin position="391"/>
        <end position="422"/>
    </location>
</feature>
<dbReference type="Pfam" id="PF00916">
    <property type="entry name" value="Sulfate_transp"/>
    <property type="match status" value="1"/>
</dbReference>
<dbReference type="RefSeq" id="WP_108904446.1">
    <property type="nucleotide sequence ID" value="NZ_CP029187.1"/>
</dbReference>
<feature type="transmembrane region" description="Helical" evidence="5">
    <location>
        <begin position="87"/>
        <end position="105"/>
    </location>
</feature>
<gene>
    <name evidence="7" type="ORF">HYN49_12600</name>
</gene>
<evidence type="ECO:0000256" key="2">
    <source>
        <dbReference type="ARBA" id="ARBA00022692"/>
    </source>
</evidence>
<dbReference type="KEGG" id="fpal:HYN49_12600"/>
<keyword evidence="8" id="KW-1185">Reference proteome</keyword>
<proteinExistence type="predicted"/>
<name>A0A2S1SJX2_9FLAO</name>
<dbReference type="Proteomes" id="UP000244937">
    <property type="component" value="Chromosome"/>
</dbReference>
<dbReference type="AlphaFoldDB" id="A0A2S1SJX2"/>
<dbReference type="GO" id="GO:0055085">
    <property type="term" value="P:transmembrane transport"/>
    <property type="evidence" value="ECO:0007669"/>
    <property type="project" value="InterPro"/>
</dbReference>
<comment type="subcellular location">
    <subcellularLocation>
        <location evidence="1">Membrane</location>
        <topology evidence="1">Multi-pass membrane protein</topology>
    </subcellularLocation>
</comment>
<feature type="transmembrane region" description="Helical" evidence="5">
    <location>
        <begin position="166"/>
        <end position="187"/>
    </location>
</feature>
<organism evidence="7 8">
    <name type="scientific">Flavobacterium pallidum</name>
    <dbReference type="NCBI Taxonomy" id="2172098"/>
    <lineage>
        <taxon>Bacteria</taxon>
        <taxon>Pseudomonadati</taxon>
        <taxon>Bacteroidota</taxon>
        <taxon>Flavobacteriia</taxon>
        <taxon>Flavobacteriales</taxon>
        <taxon>Flavobacteriaceae</taxon>
        <taxon>Flavobacterium</taxon>
    </lineage>
</organism>
<feature type="domain" description="SLC26A/SulP transporter" evidence="6">
    <location>
        <begin position="11"/>
        <end position="397"/>
    </location>
</feature>
<evidence type="ECO:0000259" key="6">
    <source>
        <dbReference type="Pfam" id="PF00916"/>
    </source>
</evidence>
<accession>A0A2S1SJX2</accession>
<evidence type="ECO:0000313" key="8">
    <source>
        <dbReference type="Proteomes" id="UP000244937"/>
    </source>
</evidence>